<reference evidence="2" key="1">
    <citation type="submission" date="2020-05" db="EMBL/GenBank/DDBJ databases">
        <authorList>
            <person name="Chiriac C."/>
            <person name="Salcher M."/>
            <person name="Ghai R."/>
            <person name="Kavagutti S V."/>
        </authorList>
    </citation>
    <scope>NUCLEOTIDE SEQUENCE</scope>
</reference>
<protein>
    <submittedName>
        <fullName evidence="2">Unannotated protein</fullName>
    </submittedName>
</protein>
<dbReference type="InterPro" id="IPR002734">
    <property type="entry name" value="RibDG_C"/>
</dbReference>
<dbReference type="PANTHER" id="PTHR38011:SF11">
    <property type="entry name" value="2,5-DIAMINO-6-RIBOSYLAMINO-4(3H)-PYRIMIDINONE 5'-PHOSPHATE REDUCTASE"/>
    <property type="match status" value="1"/>
</dbReference>
<dbReference type="GO" id="GO:0008703">
    <property type="term" value="F:5-amino-6-(5-phosphoribosylamino)uracil reductase activity"/>
    <property type="evidence" value="ECO:0007669"/>
    <property type="project" value="InterPro"/>
</dbReference>
<dbReference type="AlphaFoldDB" id="A0A6J7HJH1"/>
<evidence type="ECO:0000259" key="1">
    <source>
        <dbReference type="Pfam" id="PF01872"/>
    </source>
</evidence>
<organism evidence="2">
    <name type="scientific">freshwater metagenome</name>
    <dbReference type="NCBI Taxonomy" id="449393"/>
    <lineage>
        <taxon>unclassified sequences</taxon>
        <taxon>metagenomes</taxon>
        <taxon>ecological metagenomes</taxon>
    </lineage>
</organism>
<dbReference type="Pfam" id="PF01872">
    <property type="entry name" value="RibD_C"/>
    <property type="match status" value="1"/>
</dbReference>
<dbReference type="GO" id="GO:0009231">
    <property type="term" value="P:riboflavin biosynthetic process"/>
    <property type="evidence" value="ECO:0007669"/>
    <property type="project" value="InterPro"/>
</dbReference>
<dbReference type="SUPFAM" id="SSF53597">
    <property type="entry name" value="Dihydrofolate reductase-like"/>
    <property type="match status" value="1"/>
</dbReference>
<gene>
    <name evidence="2" type="ORF">UFOPK3684_00314</name>
</gene>
<proteinExistence type="predicted"/>
<sequence>MSTAVSLVVGADGSSLKNGSSKGVSSQADRESFVARRKSFDAIIIGGNTARTEPYAITPVPLIVISRSQVNPLPTNSKAQLWNMPASQAVERAKKEFGPKIMIEGGVAIIQELLSANLIDTFYLTVTDVIGGEKLVDWPEILNSFATIDKREVDGTLFFEASN</sequence>
<dbReference type="InterPro" id="IPR024072">
    <property type="entry name" value="DHFR-like_dom_sf"/>
</dbReference>
<evidence type="ECO:0000313" key="2">
    <source>
        <dbReference type="EMBL" id="CAB4919508.1"/>
    </source>
</evidence>
<dbReference type="EMBL" id="CAFBMZ010000014">
    <property type="protein sequence ID" value="CAB4919508.1"/>
    <property type="molecule type" value="Genomic_DNA"/>
</dbReference>
<feature type="domain" description="Bacterial bifunctional deaminase-reductase C-terminal" evidence="1">
    <location>
        <begin position="11"/>
        <end position="133"/>
    </location>
</feature>
<dbReference type="Gene3D" id="3.40.430.10">
    <property type="entry name" value="Dihydrofolate Reductase, subunit A"/>
    <property type="match status" value="1"/>
</dbReference>
<accession>A0A6J7HJH1</accession>
<dbReference type="InterPro" id="IPR050765">
    <property type="entry name" value="Riboflavin_Biosynth_HTPR"/>
</dbReference>
<name>A0A6J7HJH1_9ZZZZ</name>
<dbReference type="PANTHER" id="PTHR38011">
    <property type="entry name" value="DIHYDROFOLATE REDUCTASE FAMILY PROTEIN (AFU_ORTHOLOGUE AFUA_8G06820)"/>
    <property type="match status" value="1"/>
</dbReference>